<proteinExistence type="inferred from homology"/>
<feature type="signal peptide" evidence="2">
    <location>
        <begin position="1"/>
        <end position="22"/>
    </location>
</feature>
<dbReference type="EMBL" id="JAHDTB010000009">
    <property type="protein sequence ID" value="MBW8288296.1"/>
    <property type="molecule type" value="Genomic_DNA"/>
</dbReference>
<sequence>MKTSLLLPLFCCLALLHAPARAGAQKEEALSANVASAMSRSISDVNAPRLVFDDPRVGQAWLAEMSARLQKRIPDAWMRERLLTAVQYEATRAGLDPQMVLGLIQVESGFNKYALSSPGARGLMQVMPFWVRHIGDPRHNLFDLTTNLRYGCTILRHYLDIEHGNLYRALGRYNGSLGKPEYPGQVMGAWKRQWSWSAPPALQAVGDNLPRAR</sequence>
<dbReference type="GeneID" id="89684025"/>
<keyword evidence="5" id="KW-1185">Reference proteome</keyword>
<dbReference type="InterPro" id="IPR023346">
    <property type="entry name" value="Lysozyme-like_dom_sf"/>
</dbReference>
<keyword evidence="2" id="KW-0732">Signal</keyword>
<feature type="domain" description="Transglycosylase SLT" evidence="3">
    <location>
        <begin position="86"/>
        <end position="178"/>
    </location>
</feature>
<accession>A0ABS7FE88</accession>
<dbReference type="PANTHER" id="PTHR37423:SF2">
    <property type="entry name" value="MEMBRANE-BOUND LYTIC MUREIN TRANSGLYCOSYLASE C"/>
    <property type="match status" value="1"/>
</dbReference>
<dbReference type="PANTHER" id="PTHR37423">
    <property type="entry name" value="SOLUBLE LYTIC MUREIN TRANSGLYCOSYLASE-RELATED"/>
    <property type="match status" value="1"/>
</dbReference>
<comment type="caution">
    <text evidence="4">The sequence shown here is derived from an EMBL/GenBank/DDBJ whole genome shotgun (WGS) entry which is preliminary data.</text>
</comment>
<dbReference type="SUPFAM" id="SSF53955">
    <property type="entry name" value="Lysozyme-like"/>
    <property type="match status" value="1"/>
</dbReference>
<evidence type="ECO:0000313" key="5">
    <source>
        <dbReference type="Proteomes" id="UP000711178"/>
    </source>
</evidence>
<organism evidence="4 5">
    <name type="scientific">Chromobacterium subtsugae</name>
    <dbReference type="NCBI Taxonomy" id="251747"/>
    <lineage>
        <taxon>Bacteria</taxon>
        <taxon>Pseudomonadati</taxon>
        <taxon>Pseudomonadota</taxon>
        <taxon>Betaproteobacteria</taxon>
        <taxon>Neisseriales</taxon>
        <taxon>Chromobacteriaceae</taxon>
        <taxon>Chromobacterium</taxon>
    </lineage>
</organism>
<dbReference type="Proteomes" id="UP000711178">
    <property type="component" value="Unassembled WGS sequence"/>
</dbReference>
<comment type="similarity">
    <text evidence="1">Belongs to the transglycosylase Slt family.</text>
</comment>
<dbReference type="Gene3D" id="1.10.530.10">
    <property type="match status" value="1"/>
</dbReference>
<name>A0ABS7FE88_9NEIS</name>
<gene>
    <name evidence="4" type="ORF">KIF53_11730</name>
</gene>
<evidence type="ECO:0000313" key="4">
    <source>
        <dbReference type="EMBL" id="MBW8288296.1"/>
    </source>
</evidence>
<protein>
    <submittedName>
        <fullName evidence="4">Transglycosylase SLT domain-containing protein</fullName>
    </submittedName>
</protein>
<reference evidence="4 5" key="1">
    <citation type="submission" date="2021-05" db="EMBL/GenBank/DDBJ databases">
        <title>Draft Whole Genome Sequencing Of Biosensor Chromobacterium violaceum Strain CV026 Reveals A Regulatory RNA In Chromobacterium violaceum Phenotype Regulatory Network.</title>
        <authorList>
            <person name="Hong K.W."/>
            <person name="Chan K.G."/>
            <person name="Chang C.-Y."/>
        </authorList>
    </citation>
    <scope>NUCLEOTIDE SEQUENCE [LARGE SCALE GENOMIC DNA]</scope>
    <source>
        <strain evidence="4 5">ATCC 31532</strain>
    </source>
</reference>
<dbReference type="InterPro" id="IPR008258">
    <property type="entry name" value="Transglycosylase_SLT_dom_1"/>
</dbReference>
<evidence type="ECO:0000256" key="1">
    <source>
        <dbReference type="ARBA" id="ARBA00007734"/>
    </source>
</evidence>
<evidence type="ECO:0000256" key="2">
    <source>
        <dbReference type="SAM" id="SignalP"/>
    </source>
</evidence>
<evidence type="ECO:0000259" key="3">
    <source>
        <dbReference type="Pfam" id="PF01464"/>
    </source>
</evidence>
<dbReference type="RefSeq" id="WP_043578290.1">
    <property type="nucleotide sequence ID" value="NZ_CP142381.1"/>
</dbReference>
<feature type="chain" id="PRO_5046818733" evidence="2">
    <location>
        <begin position="23"/>
        <end position="213"/>
    </location>
</feature>
<dbReference type="Pfam" id="PF01464">
    <property type="entry name" value="SLT"/>
    <property type="match status" value="1"/>
</dbReference>